<keyword evidence="2" id="KW-0812">Transmembrane</keyword>
<sequence>MTEREAEKAHDPVADASRVAAERDAMRRRDAEPSLGRRLGQIGVLGWAIVLPALACLFLGRWLDRTYASGVFFSAPLVMIGAGVGFWLAWKWMTRQ</sequence>
<keyword evidence="4" id="KW-1185">Reference proteome</keyword>
<dbReference type="Proteomes" id="UP000193978">
    <property type="component" value="Chromosome"/>
</dbReference>
<feature type="region of interest" description="Disordered" evidence="1">
    <location>
        <begin position="1"/>
        <end position="32"/>
    </location>
</feature>
<dbReference type="NCBIfam" id="TIGR02230">
    <property type="entry name" value="ATPase_gene1"/>
    <property type="match status" value="1"/>
</dbReference>
<evidence type="ECO:0000313" key="4">
    <source>
        <dbReference type="Proteomes" id="UP000193978"/>
    </source>
</evidence>
<accession>A0A1W6N1G0</accession>
<feature type="compositionally biased region" description="Basic and acidic residues" evidence="1">
    <location>
        <begin position="1"/>
        <end position="13"/>
    </location>
</feature>
<evidence type="ECO:0000256" key="1">
    <source>
        <dbReference type="SAM" id="MobiDB-lite"/>
    </source>
</evidence>
<name>A0A1W6N1G0_9HYPH</name>
<dbReference type="AlphaFoldDB" id="A0A1W6N1G0"/>
<dbReference type="STRING" id="655015.B1812_13730"/>
<dbReference type="InterPro" id="IPR011744">
    <property type="entry name" value="ATPase_gene1"/>
</dbReference>
<feature type="transmembrane region" description="Helical" evidence="2">
    <location>
        <begin position="44"/>
        <end position="63"/>
    </location>
</feature>
<keyword evidence="2" id="KW-1133">Transmembrane helix</keyword>
<protein>
    <submittedName>
        <fullName evidence="3">ATP synthase subunit</fullName>
    </submittedName>
</protein>
<evidence type="ECO:0000256" key="2">
    <source>
        <dbReference type="SAM" id="Phobius"/>
    </source>
</evidence>
<dbReference type="InterPro" id="IPR032820">
    <property type="entry name" value="ATPase_put"/>
</dbReference>
<proteinExistence type="predicted"/>
<dbReference type="KEGG" id="mbry:B1812_13730"/>
<feature type="compositionally biased region" description="Basic and acidic residues" evidence="1">
    <location>
        <begin position="20"/>
        <end position="32"/>
    </location>
</feature>
<gene>
    <name evidence="3" type="ORF">B1812_13730</name>
</gene>
<reference evidence="3 4" key="1">
    <citation type="submission" date="2017-02" db="EMBL/GenBank/DDBJ databases">
        <authorList>
            <person name="Peterson S.W."/>
        </authorList>
    </citation>
    <scope>NUCLEOTIDE SEQUENCE [LARGE SCALE GENOMIC DNA]</scope>
    <source>
        <strain evidence="3 4">S285</strain>
    </source>
</reference>
<dbReference type="Pfam" id="PF09527">
    <property type="entry name" value="ATPase_gene1"/>
    <property type="match status" value="1"/>
</dbReference>
<keyword evidence="2" id="KW-0472">Membrane</keyword>
<dbReference type="OrthoDB" id="466056at2"/>
<organism evidence="3 4">
    <name type="scientific">Methylocystis bryophila</name>
    <dbReference type="NCBI Taxonomy" id="655015"/>
    <lineage>
        <taxon>Bacteria</taxon>
        <taxon>Pseudomonadati</taxon>
        <taxon>Pseudomonadota</taxon>
        <taxon>Alphaproteobacteria</taxon>
        <taxon>Hyphomicrobiales</taxon>
        <taxon>Methylocystaceae</taxon>
        <taxon>Methylocystis</taxon>
    </lineage>
</organism>
<feature type="transmembrane region" description="Helical" evidence="2">
    <location>
        <begin position="69"/>
        <end position="90"/>
    </location>
</feature>
<evidence type="ECO:0000313" key="3">
    <source>
        <dbReference type="EMBL" id="ARN83645.1"/>
    </source>
</evidence>
<dbReference type="EMBL" id="CP019948">
    <property type="protein sequence ID" value="ARN83645.1"/>
    <property type="molecule type" value="Genomic_DNA"/>
</dbReference>